<keyword evidence="3" id="KW-1185">Reference proteome</keyword>
<feature type="region of interest" description="Disordered" evidence="1">
    <location>
        <begin position="137"/>
        <end position="176"/>
    </location>
</feature>
<dbReference type="OrthoDB" id="1386521at2759"/>
<proteinExistence type="predicted"/>
<accession>A0A8T2QM15</accession>
<protein>
    <recommendedName>
        <fullName evidence="4">HAT C-terminal dimerisation domain-containing protein</fullName>
    </recommendedName>
</protein>
<evidence type="ECO:0000256" key="1">
    <source>
        <dbReference type="SAM" id="MobiDB-lite"/>
    </source>
</evidence>
<dbReference type="EMBL" id="CM035438">
    <property type="protein sequence ID" value="KAH7285057.1"/>
    <property type="molecule type" value="Genomic_DNA"/>
</dbReference>
<comment type="caution">
    <text evidence="2">The sequence shown here is derived from an EMBL/GenBank/DDBJ whole genome shotgun (WGS) entry which is preliminary data.</text>
</comment>
<sequence>MFLRHTHGDWKTTMPEHLNMDWMDSVEDCSAGACERNWSAYSLVHTKVLNCLSTHQMQRLVYCRANLKVARNLKIMKEAKQIDRDLFLSSDDLVPEPPSTQEEDEIYKMLHRELESVGMRVTRSRAAHTSRISVIEGERASTSSRLAPCGPRPRRGVVRGSRGSSSSRGASQSIERESLSVMDVHLDDIDDIPVISPQMAAIDFDDEGELLARDIAS</sequence>
<dbReference type="Proteomes" id="UP000825935">
    <property type="component" value="Chromosome 33"/>
</dbReference>
<dbReference type="AlphaFoldDB" id="A0A8T2QM15"/>
<evidence type="ECO:0000313" key="3">
    <source>
        <dbReference type="Proteomes" id="UP000825935"/>
    </source>
</evidence>
<feature type="compositionally biased region" description="Low complexity" evidence="1">
    <location>
        <begin position="158"/>
        <end position="169"/>
    </location>
</feature>
<evidence type="ECO:0008006" key="4">
    <source>
        <dbReference type="Google" id="ProtNLM"/>
    </source>
</evidence>
<evidence type="ECO:0000313" key="2">
    <source>
        <dbReference type="EMBL" id="KAH7285057.1"/>
    </source>
</evidence>
<reference evidence="2" key="1">
    <citation type="submission" date="2021-08" db="EMBL/GenBank/DDBJ databases">
        <title>WGS assembly of Ceratopteris richardii.</title>
        <authorList>
            <person name="Marchant D.B."/>
            <person name="Chen G."/>
            <person name="Jenkins J."/>
            <person name="Shu S."/>
            <person name="Leebens-Mack J."/>
            <person name="Grimwood J."/>
            <person name="Schmutz J."/>
            <person name="Soltis P."/>
            <person name="Soltis D."/>
            <person name="Chen Z.-H."/>
        </authorList>
    </citation>
    <scope>NUCLEOTIDE SEQUENCE</scope>
    <source>
        <strain evidence="2">Whitten #5841</strain>
        <tissue evidence="2">Leaf</tissue>
    </source>
</reference>
<gene>
    <name evidence="2" type="ORF">KP509_33G010300</name>
</gene>
<organism evidence="2 3">
    <name type="scientific">Ceratopteris richardii</name>
    <name type="common">Triangle waterfern</name>
    <dbReference type="NCBI Taxonomy" id="49495"/>
    <lineage>
        <taxon>Eukaryota</taxon>
        <taxon>Viridiplantae</taxon>
        <taxon>Streptophyta</taxon>
        <taxon>Embryophyta</taxon>
        <taxon>Tracheophyta</taxon>
        <taxon>Polypodiopsida</taxon>
        <taxon>Polypodiidae</taxon>
        <taxon>Polypodiales</taxon>
        <taxon>Pteridineae</taxon>
        <taxon>Pteridaceae</taxon>
        <taxon>Parkerioideae</taxon>
        <taxon>Ceratopteris</taxon>
    </lineage>
</organism>
<name>A0A8T2QM15_CERRI</name>